<protein>
    <submittedName>
        <fullName evidence="2">Uncharacterized protein</fullName>
    </submittedName>
</protein>
<reference evidence="2 3" key="1">
    <citation type="journal article" date="2016" name="Nat. Commun.">
        <title>Extremotolerant tardigrade genome and improved radiotolerance of human cultured cells by tardigrade-unique protein.</title>
        <authorList>
            <person name="Hashimoto T."/>
            <person name="Horikawa D.D."/>
            <person name="Saito Y."/>
            <person name="Kuwahara H."/>
            <person name="Kozuka-Hata H."/>
            <person name="Shin-I T."/>
            <person name="Minakuchi Y."/>
            <person name="Ohishi K."/>
            <person name="Motoyama A."/>
            <person name="Aizu T."/>
            <person name="Enomoto A."/>
            <person name="Kondo K."/>
            <person name="Tanaka S."/>
            <person name="Hara Y."/>
            <person name="Koshikawa S."/>
            <person name="Sagara H."/>
            <person name="Miura T."/>
            <person name="Yokobori S."/>
            <person name="Miyagawa K."/>
            <person name="Suzuki Y."/>
            <person name="Kubo T."/>
            <person name="Oyama M."/>
            <person name="Kohara Y."/>
            <person name="Fujiyama A."/>
            <person name="Arakawa K."/>
            <person name="Katayama T."/>
            <person name="Toyoda A."/>
            <person name="Kunieda T."/>
        </authorList>
    </citation>
    <scope>NUCLEOTIDE SEQUENCE [LARGE SCALE GENOMIC DNA]</scope>
    <source>
        <strain evidence="2 3">YOKOZUNA-1</strain>
    </source>
</reference>
<evidence type="ECO:0000313" key="3">
    <source>
        <dbReference type="Proteomes" id="UP000186922"/>
    </source>
</evidence>
<dbReference type="EMBL" id="BDGG01000012">
    <property type="protein sequence ID" value="GAV05600.1"/>
    <property type="molecule type" value="Genomic_DNA"/>
</dbReference>
<dbReference type="OrthoDB" id="10580116at2759"/>
<dbReference type="AlphaFoldDB" id="A0A1D1VVV3"/>
<gene>
    <name evidence="2" type="primary">RvY_15702-1</name>
    <name evidence="2" type="synonym">RvY_15702.1</name>
    <name evidence="2" type="ORF">RvY_15702</name>
</gene>
<keyword evidence="1" id="KW-0732">Signal</keyword>
<feature type="signal peptide" evidence="1">
    <location>
        <begin position="1"/>
        <end position="25"/>
    </location>
</feature>
<keyword evidence="3" id="KW-1185">Reference proteome</keyword>
<organism evidence="2 3">
    <name type="scientific">Ramazzottius varieornatus</name>
    <name type="common">Water bear</name>
    <name type="synonym">Tardigrade</name>
    <dbReference type="NCBI Taxonomy" id="947166"/>
    <lineage>
        <taxon>Eukaryota</taxon>
        <taxon>Metazoa</taxon>
        <taxon>Ecdysozoa</taxon>
        <taxon>Tardigrada</taxon>
        <taxon>Eutardigrada</taxon>
        <taxon>Parachela</taxon>
        <taxon>Hypsibioidea</taxon>
        <taxon>Ramazzottiidae</taxon>
        <taxon>Ramazzottius</taxon>
    </lineage>
</organism>
<evidence type="ECO:0000313" key="2">
    <source>
        <dbReference type="EMBL" id="GAV05600.1"/>
    </source>
</evidence>
<comment type="caution">
    <text evidence="2">The sequence shown here is derived from an EMBL/GenBank/DDBJ whole genome shotgun (WGS) entry which is preliminary data.</text>
</comment>
<accession>A0A1D1VVV3</accession>
<name>A0A1D1VVV3_RAMVA</name>
<dbReference type="Proteomes" id="UP000186922">
    <property type="component" value="Unassembled WGS sequence"/>
</dbReference>
<evidence type="ECO:0000256" key="1">
    <source>
        <dbReference type="SAM" id="SignalP"/>
    </source>
</evidence>
<sequence>MAFVTNASLLFVVLSVLYVFGQSDAFGFATRFRQDGTLPGADPKIRRISRGVPYMGLESSLGDSYSNGYPMFTNIGMPSRRGPGPLQGCDSPKECRERLLNYFSSVMKLNKAGR</sequence>
<proteinExistence type="predicted"/>
<feature type="chain" id="PRO_5008898903" evidence="1">
    <location>
        <begin position="26"/>
        <end position="114"/>
    </location>
</feature>